<proteinExistence type="predicted"/>
<name>D8U121_VOLCA</name>
<feature type="compositionally biased region" description="Low complexity" evidence="1">
    <location>
        <begin position="408"/>
        <end position="420"/>
    </location>
</feature>
<dbReference type="Gene3D" id="1.25.40.20">
    <property type="entry name" value="Ankyrin repeat-containing domain"/>
    <property type="match status" value="1"/>
</dbReference>
<feature type="region of interest" description="Disordered" evidence="1">
    <location>
        <begin position="549"/>
        <end position="624"/>
    </location>
</feature>
<feature type="compositionally biased region" description="Acidic residues" evidence="1">
    <location>
        <begin position="440"/>
        <end position="455"/>
    </location>
</feature>
<feature type="region of interest" description="Disordered" evidence="1">
    <location>
        <begin position="314"/>
        <end position="335"/>
    </location>
</feature>
<dbReference type="InterPro" id="IPR036770">
    <property type="entry name" value="Ankyrin_rpt-contain_sf"/>
</dbReference>
<dbReference type="GeneID" id="9628591"/>
<dbReference type="InParanoid" id="D8U121"/>
<dbReference type="AlphaFoldDB" id="D8U121"/>
<feature type="region of interest" description="Disordered" evidence="1">
    <location>
        <begin position="384"/>
        <end position="475"/>
    </location>
</feature>
<keyword evidence="3" id="KW-1185">Reference proteome</keyword>
<feature type="compositionally biased region" description="Low complexity" evidence="1">
    <location>
        <begin position="602"/>
        <end position="616"/>
    </location>
</feature>
<gene>
    <name evidence="2" type="ORF">VOLCADRAFT_105474</name>
</gene>
<dbReference type="RefSeq" id="XP_002952413.1">
    <property type="nucleotide sequence ID" value="XM_002952367.1"/>
</dbReference>
<feature type="compositionally biased region" description="Basic residues" evidence="1">
    <location>
        <begin position="591"/>
        <end position="601"/>
    </location>
</feature>
<accession>D8U121</accession>
<dbReference type="OrthoDB" id="552848at2759"/>
<evidence type="ECO:0000313" key="3">
    <source>
        <dbReference type="Proteomes" id="UP000001058"/>
    </source>
</evidence>
<reference evidence="2 3" key="1">
    <citation type="journal article" date="2010" name="Science">
        <title>Genomic analysis of organismal complexity in the multicellular green alga Volvox carteri.</title>
        <authorList>
            <person name="Prochnik S.E."/>
            <person name="Umen J."/>
            <person name="Nedelcu A.M."/>
            <person name="Hallmann A."/>
            <person name="Miller S.M."/>
            <person name="Nishii I."/>
            <person name="Ferris P."/>
            <person name="Kuo A."/>
            <person name="Mitros T."/>
            <person name="Fritz-Laylin L.K."/>
            <person name="Hellsten U."/>
            <person name="Chapman J."/>
            <person name="Simakov O."/>
            <person name="Rensing S.A."/>
            <person name="Terry A."/>
            <person name="Pangilinan J."/>
            <person name="Kapitonov V."/>
            <person name="Jurka J."/>
            <person name="Salamov A."/>
            <person name="Shapiro H."/>
            <person name="Schmutz J."/>
            <person name="Grimwood J."/>
            <person name="Lindquist E."/>
            <person name="Lucas S."/>
            <person name="Grigoriev I.V."/>
            <person name="Schmitt R."/>
            <person name="Kirk D."/>
            <person name="Rokhsar D.S."/>
        </authorList>
    </citation>
    <scope>NUCLEOTIDE SEQUENCE [LARGE SCALE GENOMIC DNA]</scope>
    <source>
        <strain evidence="3">f. Nagariensis / Eve</strain>
    </source>
</reference>
<dbReference type="KEGG" id="vcn:VOLCADRAFT_105474"/>
<feature type="compositionally biased region" description="Low complexity" evidence="1">
    <location>
        <begin position="557"/>
        <end position="569"/>
    </location>
</feature>
<organism evidence="3">
    <name type="scientific">Volvox carteri f. nagariensis</name>
    <dbReference type="NCBI Taxonomy" id="3068"/>
    <lineage>
        <taxon>Eukaryota</taxon>
        <taxon>Viridiplantae</taxon>
        <taxon>Chlorophyta</taxon>
        <taxon>core chlorophytes</taxon>
        <taxon>Chlorophyceae</taxon>
        <taxon>CS clade</taxon>
        <taxon>Chlamydomonadales</taxon>
        <taxon>Volvocaceae</taxon>
        <taxon>Volvox</taxon>
    </lineage>
</organism>
<dbReference type="EMBL" id="GL378350">
    <property type="protein sequence ID" value="EFJ46556.1"/>
    <property type="molecule type" value="Genomic_DNA"/>
</dbReference>
<evidence type="ECO:0000256" key="1">
    <source>
        <dbReference type="SAM" id="MobiDB-lite"/>
    </source>
</evidence>
<feature type="region of interest" description="Disordered" evidence="1">
    <location>
        <begin position="206"/>
        <end position="230"/>
    </location>
</feature>
<protein>
    <submittedName>
        <fullName evidence="2">Uncharacterized protein</fullName>
    </submittedName>
</protein>
<sequence length="661" mass="68757">MCRVLLRHGAKPDFDLDRVPGTAAASAAANTGPWGGSALHRAAALLGRGAAATDGPVRGRSPDPKRLAATVTILLEGGADPCRVNRAGLTALDILLGVEPPGCYLDPADRADPAFVGSGGGGGGRGCFRGLGMFRRPGKGGGSRGSGCSHRAAALRRMLATVATGSTTARIVAASVQVAPFRDCDWRLVWLVVLPRRYGGVFVQRAADPDTGASSPRRCPRATSGDHGHTACGSKEVDNFELLGLSCDPWSGTASVRPLLRLPLSTGLDVEVCDVASMTVRLIFPAGSTEARARLERTLPPQALACARRWDRQTAPQTVDISPGGDGPGLSPLLPRQAGSVTAAAAADAVVMPVAVHLRHPADATVAQRADLRDWLGQLARVFGNPARPPKLLSTPGIESGPTSRSSGLQALGGTATATAPSQAQGPVRAAVVTDAGEAVGDDDGGDDDDDDDDDQRQQRQDTRLGLQPVANASANGTLQGMWSRRGLAGSSSTCTPGGLASRSGAVHTQEAKERLALRSGRTSSSSSTFSSTAAVAAAAAALAGDVVRQGDDEGDGPASAEGLAAAADSEIRPEGVLVPGNDVRSQAQQRRSRLQHHHHQQQQQQGRQPQAQSAAIDQLRQQLQRQHPGTRLLCPFCRQPVEEVCIPNFRMSNNYNYNDE</sequence>
<feature type="compositionally biased region" description="Low complexity" evidence="1">
    <location>
        <begin position="518"/>
        <end position="530"/>
    </location>
</feature>
<evidence type="ECO:0000313" key="2">
    <source>
        <dbReference type="EMBL" id="EFJ46556.1"/>
    </source>
</evidence>
<dbReference type="Proteomes" id="UP000001058">
    <property type="component" value="Unassembled WGS sequence"/>
</dbReference>
<feature type="region of interest" description="Disordered" evidence="1">
    <location>
        <begin position="488"/>
        <end position="530"/>
    </location>
</feature>